<dbReference type="Gene3D" id="1.10.3720.10">
    <property type="entry name" value="MetI-like"/>
    <property type="match status" value="1"/>
</dbReference>
<evidence type="ECO:0000256" key="10">
    <source>
        <dbReference type="ARBA" id="ARBA00024202"/>
    </source>
</evidence>
<dbReference type="HOGENOM" id="CLU_028518_1_3_11"/>
<accession>A0LTY0</accession>
<evidence type="ECO:0000256" key="2">
    <source>
        <dbReference type="ARBA" id="ARBA00022448"/>
    </source>
</evidence>
<keyword evidence="8 12" id="KW-1133">Transmembrane helix</keyword>
<proteinExistence type="inferred from homology"/>
<evidence type="ECO:0000256" key="7">
    <source>
        <dbReference type="ARBA" id="ARBA00022927"/>
    </source>
</evidence>
<dbReference type="InterPro" id="IPR000515">
    <property type="entry name" value="MetI-like"/>
</dbReference>
<feature type="region of interest" description="Disordered" evidence="13">
    <location>
        <begin position="1"/>
        <end position="29"/>
    </location>
</feature>
<evidence type="ECO:0000256" key="11">
    <source>
        <dbReference type="ARBA" id="ARBA00072251"/>
    </source>
</evidence>
<feature type="transmembrane region" description="Helical" evidence="12">
    <location>
        <begin position="56"/>
        <end position="80"/>
    </location>
</feature>
<dbReference type="Pfam" id="PF12911">
    <property type="entry name" value="OppC_N"/>
    <property type="match status" value="1"/>
</dbReference>
<gene>
    <name evidence="15" type="ordered locus">Acel_1118</name>
</gene>
<dbReference type="STRING" id="351607.Acel_1118"/>
<dbReference type="OrthoDB" id="6637947at2"/>
<comment type="similarity">
    <text evidence="10">Belongs to the binding-protein-dependent transport system permease family. OppBC subfamily.</text>
</comment>
<name>A0LTY0_ACIC1</name>
<evidence type="ECO:0000256" key="6">
    <source>
        <dbReference type="ARBA" id="ARBA00022856"/>
    </source>
</evidence>
<dbReference type="InterPro" id="IPR025966">
    <property type="entry name" value="OppC_N"/>
</dbReference>
<sequence>MSSRPEEPLKLSAPSAQIQGAPLDRGPATEPGEYEFTVRARSQWQLVLRRFFQHRLAVVSLGVFVAIILFAFVGGALWHYSYQQFTNDYSAPPSLKHPFGTDAASHDTFAQVLRGTQRSLEIALFVAVASTAFGTVYGAIAGFFRGLLDAAMMRLVDLFLTFPLLAVAAILGDQLGPKANGWLWIALVISALTWPYVSRVVRGVALSIREKEYIEAARALGASNGRIILRHVIPNVMGPVIVTVTILVAAAILTETALSFVGFGVQAPDTSLGLLVSQNQTAIETRPWLFYFPGVFIILIALTINFIGDGLRDAFDPTQRRVRA</sequence>
<keyword evidence="6" id="KW-0571">Peptide transport</keyword>
<evidence type="ECO:0000256" key="5">
    <source>
        <dbReference type="ARBA" id="ARBA00022692"/>
    </source>
</evidence>
<protein>
    <recommendedName>
        <fullName evidence="11">Oligopeptide transport system permease protein OppC</fullName>
    </recommendedName>
</protein>
<dbReference type="EMBL" id="CP000481">
    <property type="protein sequence ID" value="ABK52890.1"/>
    <property type="molecule type" value="Genomic_DNA"/>
</dbReference>
<feature type="domain" description="ABC transmembrane type-1" evidence="14">
    <location>
        <begin position="120"/>
        <end position="308"/>
    </location>
</feature>
<keyword evidence="9 12" id="KW-0472">Membrane</keyword>
<evidence type="ECO:0000256" key="13">
    <source>
        <dbReference type="SAM" id="MobiDB-lite"/>
    </source>
</evidence>
<keyword evidence="5 12" id="KW-0812">Transmembrane</keyword>
<dbReference type="KEGG" id="ace:Acel_1118"/>
<organism evidence="15 16">
    <name type="scientific">Acidothermus cellulolyticus (strain ATCC 43068 / DSM 8971 / 11B)</name>
    <dbReference type="NCBI Taxonomy" id="351607"/>
    <lineage>
        <taxon>Bacteria</taxon>
        <taxon>Bacillati</taxon>
        <taxon>Actinomycetota</taxon>
        <taxon>Actinomycetes</taxon>
        <taxon>Acidothermales</taxon>
        <taxon>Acidothermaceae</taxon>
        <taxon>Acidothermus</taxon>
    </lineage>
</organism>
<dbReference type="RefSeq" id="WP_011719953.1">
    <property type="nucleotide sequence ID" value="NC_008578.1"/>
</dbReference>
<evidence type="ECO:0000256" key="3">
    <source>
        <dbReference type="ARBA" id="ARBA00022475"/>
    </source>
</evidence>
<dbReference type="AlphaFoldDB" id="A0LTY0"/>
<evidence type="ECO:0000313" key="16">
    <source>
        <dbReference type="Proteomes" id="UP000008221"/>
    </source>
</evidence>
<evidence type="ECO:0000256" key="12">
    <source>
        <dbReference type="RuleBase" id="RU363032"/>
    </source>
</evidence>
<dbReference type="GO" id="GO:0055085">
    <property type="term" value="P:transmembrane transport"/>
    <property type="evidence" value="ECO:0007669"/>
    <property type="project" value="InterPro"/>
</dbReference>
<dbReference type="Pfam" id="PF00528">
    <property type="entry name" value="BPD_transp_1"/>
    <property type="match status" value="1"/>
</dbReference>
<dbReference type="InterPro" id="IPR050366">
    <property type="entry name" value="BP-dependent_transpt_permease"/>
</dbReference>
<evidence type="ECO:0000256" key="4">
    <source>
        <dbReference type="ARBA" id="ARBA00022519"/>
    </source>
</evidence>
<dbReference type="GO" id="GO:0015031">
    <property type="term" value="P:protein transport"/>
    <property type="evidence" value="ECO:0007669"/>
    <property type="project" value="UniProtKB-KW"/>
</dbReference>
<keyword evidence="2 12" id="KW-0813">Transport</keyword>
<feature type="transmembrane region" description="Helical" evidence="12">
    <location>
        <begin position="122"/>
        <end position="144"/>
    </location>
</feature>
<dbReference type="eggNOG" id="COG1173">
    <property type="taxonomic scope" value="Bacteria"/>
</dbReference>
<feature type="transmembrane region" description="Helical" evidence="12">
    <location>
        <begin position="288"/>
        <end position="308"/>
    </location>
</feature>
<dbReference type="FunCoup" id="A0LTY0">
    <property type="interactions" value="29"/>
</dbReference>
<feature type="transmembrane region" description="Helical" evidence="12">
    <location>
        <begin position="156"/>
        <end position="175"/>
    </location>
</feature>
<keyword evidence="4" id="KW-0997">Cell inner membrane</keyword>
<keyword evidence="3" id="KW-1003">Cell membrane</keyword>
<evidence type="ECO:0000259" key="14">
    <source>
        <dbReference type="PROSITE" id="PS50928"/>
    </source>
</evidence>
<evidence type="ECO:0000256" key="9">
    <source>
        <dbReference type="ARBA" id="ARBA00023136"/>
    </source>
</evidence>
<dbReference type="PANTHER" id="PTHR43386:SF2">
    <property type="entry name" value="OLIGOPEPTIDE TRANSPORT SYSTEM PERMEASE PROTEIN OPPC"/>
    <property type="match status" value="1"/>
</dbReference>
<dbReference type="GO" id="GO:0005886">
    <property type="term" value="C:plasma membrane"/>
    <property type="evidence" value="ECO:0007669"/>
    <property type="project" value="UniProtKB-SubCell"/>
</dbReference>
<reference evidence="15 16" key="1">
    <citation type="journal article" date="2009" name="Genome Res.">
        <title>Complete genome of the cellulolytic thermophile Acidothermus cellulolyticus 11B provides insights into its ecophysiological and evolutionary adaptations.</title>
        <authorList>
            <person name="Barabote R.D."/>
            <person name="Xie G."/>
            <person name="Leu D.H."/>
            <person name="Normand P."/>
            <person name="Necsulea A."/>
            <person name="Daubin V."/>
            <person name="Medigue C."/>
            <person name="Adney W.S."/>
            <person name="Xu X.C."/>
            <person name="Lapidus A."/>
            <person name="Parales R.E."/>
            <person name="Detter C."/>
            <person name="Pujic P."/>
            <person name="Bruce D."/>
            <person name="Lavire C."/>
            <person name="Challacombe J.F."/>
            <person name="Brettin T.S."/>
            <person name="Berry A.M."/>
        </authorList>
    </citation>
    <scope>NUCLEOTIDE SEQUENCE [LARGE SCALE GENOMIC DNA]</scope>
    <source>
        <strain evidence="16">ATCC 43068 / DSM 8971 / 11B</strain>
    </source>
</reference>
<evidence type="ECO:0000313" key="15">
    <source>
        <dbReference type="EMBL" id="ABK52890.1"/>
    </source>
</evidence>
<feature type="transmembrane region" description="Helical" evidence="12">
    <location>
        <begin position="232"/>
        <end position="252"/>
    </location>
</feature>
<dbReference type="InterPro" id="IPR035906">
    <property type="entry name" value="MetI-like_sf"/>
</dbReference>
<dbReference type="PANTHER" id="PTHR43386">
    <property type="entry name" value="OLIGOPEPTIDE TRANSPORT SYSTEM PERMEASE PROTEIN APPC"/>
    <property type="match status" value="1"/>
</dbReference>
<evidence type="ECO:0000256" key="8">
    <source>
        <dbReference type="ARBA" id="ARBA00022989"/>
    </source>
</evidence>
<dbReference type="CDD" id="cd06261">
    <property type="entry name" value="TM_PBP2"/>
    <property type="match status" value="1"/>
</dbReference>
<keyword evidence="7" id="KW-0653">Protein transport</keyword>
<dbReference type="Proteomes" id="UP000008221">
    <property type="component" value="Chromosome"/>
</dbReference>
<evidence type="ECO:0000256" key="1">
    <source>
        <dbReference type="ARBA" id="ARBA00004429"/>
    </source>
</evidence>
<dbReference type="InParanoid" id="A0LTY0"/>
<comment type="subcellular location">
    <subcellularLocation>
        <location evidence="1">Cell inner membrane</location>
        <topology evidence="1">Multi-pass membrane protein</topology>
    </subcellularLocation>
    <subcellularLocation>
        <location evidence="12">Cell membrane</location>
        <topology evidence="12">Multi-pass membrane protein</topology>
    </subcellularLocation>
</comment>
<feature type="transmembrane region" description="Helical" evidence="12">
    <location>
        <begin position="181"/>
        <end position="201"/>
    </location>
</feature>
<keyword evidence="16" id="KW-1185">Reference proteome</keyword>
<dbReference type="PROSITE" id="PS50928">
    <property type="entry name" value="ABC_TM1"/>
    <property type="match status" value="1"/>
</dbReference>
<dbReference type="GO" id="GO:0015833">
    <property type="term" value="P:peptide transport"/>
    <property type="evidence" value="ECO:0007669"/>
    <property type="project" value="UniProtKB-KW"/>
</dbReference>
<dbReference type="SUPFAM" id="SSF161098">
    <property type="entry name" value="MetI-like"/>
    <property type="match status" value="1"/>
</dbReference>